<dbReference type="GO" id="GO:0006650">
    <property type="term" value="P:glycerophospholipid metabolic process"/>
    <property type="evidence" value="ECO:0007669"/>
    <property type="project" value="UniProtKB-UniRule"/>
</dbReference>
<evidence type="ECO:0000256" key="2">
    <source>
        <dbReference type="ARBA" id="ARBA00022516"/>
    </source>
</evidence>
<feature type="active site" description="Proton acceptor" evidence="13 14">
    <location>
        <position position="195"/>
    </location>
</feature>
<feature type="binding site" evidence="13">
    <location>
        <position position="258"/>
    </location>
    <ligand>
        <name>sn-glycerol 3-phosphate</name>
        <dbReference type="ChEBI" id="CHEBI:57597"/>
    </ligand>
</feature>
<evidence type="ECO:0000256" key="4">
    <source>
        <dbReference type="ARBA" id="ARBA00023002"/>
    </source>
</evidence>
<dbReference type="InterPro" id="IPR011128">
    <property type="entry name" value="G3P_DH_NAD-dep_N"/>
</dbReference>
<evidence type="ECO:0000256" key="15">
    <source>
        <dbReference type="PIRSR" id="PIRSR000114-2"/>
    </source>
</evidence>
<proteinExistence type="inferred from homology"/>
<dbReference type="EMBL" id="CADCWE010000225">
    <property type="protein sequence ID" value="CAA9557419.1"/>
    <property type="molecule type" value="Genomic_DNA"/>
</dbReference>
<protein>
    <recommendedName>
        <fullName evidence="11 13">Glycerol-3-phosphate dehydrogenase [NAD(P)+]</fullName>
        <ecNumber evidence="10 13">1.1.1.94</ecNumber>
    </recommendedName>
    <alternativeName>
        <fullName evidence="13">NAD(P)(+)-dependent glycerol-3-phosphate dehydrogenase</fullName>
    </alternativeName>
    <alternativeName>
        <fullName evidence="12 13">NAD(P)H-dependent dihydroxyacetone-phosphate reductase</fullName>
    </alternativeName>
</protein>
<dbReference type="PROSITE" id="PS00957">
    <property type="entry name" value="NAD_G3PDH"/>
    <property type="match status" value="1"/>
</dbReference>
<dbReference type="InterPro" id="IPR006109">
    <property type="entry name" value="G3P_DH_NAD-dep_C"/>
</dbReference>
<feature type="binding site" evidence="13">
    <location>
        <position position="144"/>
    </location>
    <ligand>
        <name>NADPH</name>
        <dbReference type="ChEBI" id="CHEBI:57783"/>
    </ligand>
</feature>
<evidence type="ECO:0000259" key="18">
    <source>
        <dbReference type="Pfam" id="PF01210"/>
    </source>
</evidence>
<keyword evidence="13" id="KW-0963">Cytoplasm</keyword>
<gene>
    <name evidence="13" type="primary">gpsA</name>
    <name evidence="20" type="ORF">AVDCRST_MAG73-3416</name>
</gene>
<feature type="binding site" evidence="13">
    <location>
        <position position="109"/>
    </location>
    <ligand>
        <name>NADPH</name>
        <dbReference type="ChEBI" id="CHEBI:57783"/>
    </ligand>
</feature>
<feature type="binding site" evidence="15">
    <location>
        <position position="109"/>
    </location>
    <ligand>
        <name>substrate</name>
    </ligand>
</feature>
<evidence type="ECO:0000259" key="19">
    <source>
        <dbReference type="Pfam" id="PF07479"/>
    </source>
</evidence>
<dbReference type="UniPathway" id="UPA00940"/>
<feature type="binding site" evidence="13">
    <location>
        <position position="259"/>
    </location>
    <ligand>
        <name>sn-glycerol 3-phosphate</name>
        <dbReference type="ChEBI" id="CHEBI:57597"/>
    </ligand>
</feature>
<feature type="binding site" evidence="13">
    <location>
        <position position="259"/>
    </location>
    <ligand>
        <name>NADPH</name>
        <dbReference type="ChEBI" id="CHEBI:57783"/>
    </ligand>
</feature>
<dbReference type="PRINTS" id="PR00077">
    <property type="entry name" value="GPDHDRGNASE"/>
</dbReference>
<feature type="binding site" evidence="13">
    <location>
        <position position="140"/>
    </location>
    <ligand>
        <name>sn-glycerol 3-phosphate</name>
        <dbReference type="ChEBI" id="CHEBI:57597"/>
    </ligand>
</feature>
<evidence type="ECO:0000256" key="12">
    <source>
        <dbReference type="ARBA" id="ARBA00080511"/>
    </source>
</evidence>
<dbReference type="PANTHER" id="PTHR11728">
    <property type="entry name" value="GLYCEROL-3-PHOSPHATE DEHYDROGENASE"/>
    <property type="match status" value="1"/>
</dbReference>
<dbReference type="GO" id="GO:0008654">
    <property type="term" value="P:phospholipid biosynthetic process"/>
    <property type="evidence" value="ECO:0007669"/>
    <property type="project" value="UniProtKB-KW"/>
</dbReference>
<keyword evidence="8 13" id="KW-1208">Phospholipid metabolism</keyword>
<feature type="domain" description="Glycerol-3-phosphate dehydrogenase NAD-dependent N-terminal" evidence="18">
    <location>
        <begin position="8"/>
        <end position="162"/>
    </location>
</feature>
<evidence type="ECO:0000256" key="11">
    <source>
        <dbReference type="ARBA" id="ARBA00069372"/>
    </source>
</evidence>
<feature type="binding site" evidence="13">
    <location>
        <position position="36"/>
    </location>
    <ligand>
        <name>NADPH</name>
        <dbReference type="ChEBI" id="CHEBI:57783"/>
    </ligand>
</feature>
<feature type="binding site" evidence="15">
    <location>
        <begin position="259"/>
        <end position="260"/>
    </location>
    <ligand>
        <name>substrate</name>
    </ligand>
</feature>
<evidence type="ECO:0000256" key="10">
    <source>
        <dbReference type="ARBA" id="ARBA00066687"/>
    </source>
</evidence>
<dbReference type="Pfam" id="PF01210">
    <property type="entry name" value="NAD_Gly3P_dh_N"/>
    <property type="match status" value="1"/>
</dbReference>
<dbReference type="Pfam" id="PF07479">
    <property type="entry name" value="NAD_Gly3P_dh_C"/>
    <property type="match status" value="1"/>
</dbReference>
<dbReference type="FunFam" id="3.40.50.720:FF:000019">
    <property type="entry name" value="Glycerol-3-phosphate dehydrogenase [NAD(P)+]"/>
    <property type="match status" value="1"/>
</dbReference>
<evidence type="ECO:0000256" key="17">
    <source>
        <dbReference type="RuleBase" id="RU000437"/>
    </source>
</evidence>
<dbReference type="GO" id="GO:0005975">
    <property type="term" value="P:carbohydrate metabolic process"/>
    <property type="evidence" value="ECO:0007669"/>
    <property type="project" value="InterPro"/>
</dbReference>
<dbReference type="SUPFAM" id="SSF51735">
    <property type="entry name" value="NAD(P)-binding Rossmann-fold domains"/>
    <property type="match status" value="1"/>
</dbReference>
<dbReference type="HAMAP" id="MF_00394">
    <property type="entry name" value="NAD_Glyc3P_dehydrog"/>
    <property type="match status" value="1"/>
</dbReference>
<dbReference type="GO" id="GO:0051287">
    <property type="term" value="F:NAD binding"/>
    <property type="evidence" value="ECO:0007669"/>
    <property type="project" value="InterPro"/>
</dbReference>
<evidence type="ECO:0000313" key="20">
    <source>
        <dbReference type="EMBL" id="CAA9557419.1"/>
    </source>
</evidence>
<keyword evidence="5 13" id="KW-0520">NAD</keyword>
<evidence type="ECO:0000256" key="8">
    <source>
        <dbReference type="ARBA" id="ARBA00023264"/>
    </source>
</evidence>
<evidence type="ECO:0000256" key="5">
    <source>
        <dbReference type="ARBA" id="ARBA00023027"/>
    </source>
</evidence>
<dbReference type="Gene3D" id="3.40.50.720">
    <property type="entry name" value="NAD(P)-binding Rossmann-like Domain"/>
    <property type="match status" value="1"/>
</dbReference>
<evidence type="ECO:0000256" key="14">
    <source>
        <dbReference type="PIRSR" id="PIRSR000114-1"/>
    </source>
</evidence>
<evidence type="ECO:0000256" key="1">
    <source>
        <dbReference type="ARBA" id="ARBA00011009"/>
    </source>
</evidence>
<dbReference type="PIRSF" id="PIRSF000114">
    <property type="entry name" value="Glycerol-3-P_dh"/>
    <property type="match status" value="1"/>
</dbReference>
<feature type="binding site" evidence="13">
    <location>
        <position position="16"/>
    </location>
    <ligand>
        <name>NADPH</name>
        <dbReference type="ChEBI" id="CHEBI:57783"/>
    </ligand>
</feature>
<feature type="binding site" evidence="13">
    <location>
        <position position="260"/>
    </location>
    <ligand>
        <name>sn-glycerol 3-phosphate</name>
        <dbReference type="ChEBI" id="CHEBI:57597"/>
    </ligand>
</feature>
<keyword evidence="4 13" id="KW-0560">Oxidoreductase</keyword>
<comment type="caution">
    <text evidence="13">Lacks conserved residue(s) required for the propagation of feature annotation.</text>
</comment>
<dbReference type="PANTHER" id="PTHR11728:SF1">
    <property type="entry name" value="GLYCEROL-3-PHOSPHATE DEHYDROGENASE [NAD(+)] 2, CHLOROPLASTIC"/>
    <property type="match status" value="1"/>
</dbReference>
<accession>A0A6J4UT71</accession>
<keyword evidence="6 13" id="KW-0443">Lipid metabolism</keyword>
<keyword evidence="2 13" id="KW-0444">Lipid biosynthesis</keyword>
<dbReference type="InterPro" id="IPR006168">
    <property type="entry name" value="G3P_DH_NAD-dep"/>
</dbReference>
<dbReference type="InterPro" id="IPR008927">
    <property type="entry name" value="6-PGluconate_DH-like_C_sf"/>
</dbReference>
<feature type="binding site" evidence="16">
    <location>
        <position position="144"/>
    </location>
    <ligand>
        <name>NAD(+)</name>
        <dbReference type="ChEBI" id="CHEBI:57540"/>
    </ligand>
</feature>
<dbReference type="GO" id="GO:0046168">
    <property type="term" value="P:glycerol-3-phosphate catabolic process"/>
    <property type="evidence" value="ECO:0007669"/>
    <property type="project" value="InterPro"/>
</dbReference>
<comment type="subcellular location">
    <subcellularLocation>
        <location evidence="13">Cytoplasm</location>
    </subcellularLocation>
</comment>
<feature type="binding site" evidence="13">
    <location>
        <position position="109"/>
    </location>
    <ligand>
        <name>sn-glycerol 3-phosphate</name>
        <dbReference type="ChEBI" id="CHEBI:57597"/>
    </ligand>
</feature>
<dbReference type="FunFam" id="1.10.1040.10:FF:000001">
    <property type="entry name" value="Glycerol-3-phosphate dehydrogenase [NAD(P)+]"/>
    <property type="match status" value="1"/>
</dbReference>
<dbReference type="SUPFAM" id="SSF48179">
    <property type="entry name" value="6-phosphogluconate dehydrogenase C-terminal domain-like"/>
    <property type="match status" value="1"/>
</dbReference>
<keyword evidence="3 13" id="KW-0521">NADP</keyword>
<dbReference type="InterPro" id="IPR036291">
    <property type="entry name" value="NAD(P)-bd_dom_sf"/>
</dbReference>
<evidence type="ECO:0000256" key="7">
    <source>
        <dbReference type="ARBA" id="ARBA00023209"/>
    </source>
</evidence>
<comment type="catalytic activity">
    <reaction evidence="9">
        <text>sn-glycerol 3-phosphate + NADP(+) = dihydroxyacetone phosphate + NADPH + H(+)</text>
        <dbReference type="Rhea" id="RHEA:11096"/>
        <dbReference type="ChEBI" id="CHEBI:15378"/>
        <dbReference type="ChEBI" id="CHEBI:57597"/>
        <dbReference type="ChEBI" id="CHEBI:57642"/>
        <dbReference type="ChEBI" id="CHEBI:57783"/>
        <dbReference type="ChEBI" id="CHEBI:58349"/>
        <dbReference type="EC" id="1.1.1.94"/>
    </reaction>
    <physiologicalReaction direction="right-to-left" evidence="9">
        <dbReference type="Rhea" id="RHEA:11098"/>
    </physiologicalReaction>
</comment>
<dbReference type="GO" id="GO:0046167">
    <property type="term" value="P:glycerol-3-phosphate biosynthetic process"/>
    <property type="evidence" value="ECO:0007669"/>
    <property type="project" value="UniProtKB-UniRule"/>
</dbReference>
<feature type="binding site" evidence="13">
    <location>
        <position position="283"/>
    </location>
    <ligand>
        <name>NADPH</name>
        <dbReference type="ChEBI" id="CHEBI:57783"/>
    </ligand>
</feature>
<comment type="pathway">
    <text evidence="13">Membrane lipid metabolism; glycerophospholipid metabolism.</text>
</comment>
<name>A0A6J4UT71_9BACT</name>
<evidence type="ECO:0000256" key="3">
    <source>
        <dbReference type="ARBA" id="ARBA00022857"/>
    </source>
</evidence>
<feature type="domain" description="Glycerol-3-phosphate dehydrogenase NAD-dependent C-terminal" evidence="19">
    <location>
        <begin position="184"/>
        <end position="324"/>
    </location>
</feature>
<evidence type="ECO:0000256" key="9">
    <source>
        <dbReference type="ARBA" id="ARBA00052716"/>
    </source>
</evidence>
<dbReference type="GO" id="GO:0005829">
    <property type="term" value="C:cytosol"/>
    <property type="evidence" value="ECO:0007669"/>
    <property type="project" value="TreeGrafter"/>
</dbReference>
<dbReference type="Gene3D" id="1.10.1040.10">
    <property type="entry name" value="N-(1-d-carboxylethyl)-l-norvaline Dehydrogenase, domain 2"/>
    <property type="match status" value="1"/>
</dbReference>
<dbReference type="NCBIfam" id="NF000940">
    <property type="entry name" value="PRK00094.1-2"/>
    <property type="match status" value="1"/>
</dbReference>
<reference evidence="20" key="1">
    <citation type="submission" date="2020-02" db="EMBL/GenBank/DDBJ databases">
        <authorList>
            <person name="Meier V. D."/>
        </authorList>
    </citation>
    <scope>NUCLEOTIDE SEQUENCE</scope>
    <source>
        <strain evidence="20">AVDCRST_MAG73</strain>
    </source>
</reference>
<comment type="function">
    <text evidence="13">Catalyzes the reduction of the glycolytic intermediate dihydroxyacetone phosphate (DHAP) to sn-glycerol 3-phosphate (G3P), the key precursor for phospholipid synthesis.</text>
</comment>
<dbReference type="AlphaFoldDB" id="A0A6J4UT71"/>
<feature type="binding site" evidence="16">
    <location>
        <begin position="12"/>
        <end position="17"/>
    </location>
    <ligand>
        <name>NAD(+)</name>
        <dbReference type="ChEBI" id="CHEBI:57540"/>
    </ligand>
</feature>
<organism evidence="20">
    <name type="scientific">uncultured Thermomicrobiales bacterium</name>
    <dbReference type="NCBI Taxonomy" id="1645740"/>
    <lineage>
        <taxon>Bacteria</taxon>
        <taxon>Pseudomonadati</taxon>
        <taxon>Thermomicrobiota</taxon>
        <taxon>Thermomicrobia</taxon>
        <taxon>Thermomicrobiales</taxon>
        <taxon>environmental samples</taxon>
    </lineage>
</organism>
<comment type="catalytic activity">
    <reaction evidence="13">
        <text>sn-glycerol 3-phosphate + NAD(+) = dihydroxyacetone phosphate + NADH + H(+)</text>
        <dbReference type="Rhea" id="RHEA:11092"/>
        <dbReference type="ChEBI" id="CHEBI:15378"/>
        <dbReference type="ChEBI" id="CHEBI:57540"/>
        <dbReference type="ChEBI" id="CHEBI:57597"/>
        <dbReference type="ChEBI" id="CHEBI:57642"/>
        <dbReference type="ChEBI" id="CHEBI:57945"/>
        <dbReference type="EC" id="1.1.1.94"/>
    </reaction>
</comment>
<feature type="binding site" evidence="13">
    <location>
        <position position="248"/>
    </location>
    <ligand>
        <name>sn-glycerol 3-phosphate</name>
        <dbReference type="ChEBI" id="CHEBI:57597"/>
    </ligand>
</feature>
<evidence type="ECO:0000256" key="13">
    <source>
        <dbReference type="HAMAP-Rule" id="MF_00394"/>
    </source>
</evidence>
<dbReference type="EC" id="1.1.1.94" evidence="10 13"/>
<feature type="binding site" evidence="16">
    <location>
        <position position="259"/>
    </location>
    <ligand>
        <name>NAD(+)</name>
        <dbReference type="ChEBI" id="CHEBI:57540"/>
    </ligand>
</feature>
<dbReference type="GO" id="GO:0047952">
    <property type="term" value="F:glycerol-3-phosphate dehydrogenase [NAD(P)+] activity"/>
    <property type="evidence" value="ECO:0007669"/>
    <property type="project" value="UniProtKB-UniRule"/>
</dbReference>
<feature type="binding site" evidence="13">
    <location>
        <position position="195"/>
    </location>
    <ligand>
        <name>sn-glycerol 3-phosphate</name>
        <dbReference type="ChEBI" id="CHEBI:57597"/>
    </ligand>
</feature>
<keyword evidence="13" id="KW-0547">Nucleotide-binding</keyword>
<evidence type="ECO:0000256" key="16">
    <source>
        <dbReference type="PIRSR" id="PIRSR000114-3"/>
    </source>
</evidence>
<keyword evidence="7 13" id="KW-0594">Phospholipid biosynthesis</keyword>
<evidence type="ECO:0000256" key="6">
    <source>
        <dbReference type="ARBA" id="ARBA00023098"/>
    </source>
</evidence>
<comment type="similarity">
    <text evidence="1 13 17">Belongs to the NAD-dependent glycerol-3-phosphate dehydrogenase family.</text>
</comment>
<feature type="binding site" evidence="13">
    <location>
        <position position="285"/>
    </location>
    <ligand>
        <name>NADPH</name>
        <dbReference type="ChEBI" id="CHEBI:57783"/>
    </ligand>
</feature>
<dbReference type="NCBIfam" id="NF000942">
    <property type="entry name" value="PRK00094.1-4"/>
    <property type="match status" value="1"/>
</dbReference>
<dbReference type="InterPro" id="IPR013328">
    <property type="entry name" value="6PGD_dom2"/>
</dbReference>
<sequence length="346" mass="35327">MAGTTATIAVIGSGAWGTTLALVATRAGHTARLYVRDPAEAEAIRAARVNERFLPGIALPDDVAVTSDLTVACDGVTLILLVVPSQTMRENARAIAPLVGEALVVSAAKGLERGTLKRMTEVVGDELPPAAAGTVCALSGPNLAKEIAEGKPATSVVAGHDPGAAARARDLLIGPFFRCYTNRDVVGVEMGGALKNVIAIGAGMADGLDAGDNAKAAFLTRGIAEIARLGVAVGADPLTFAGLAGLGDLVATCASRLSRNHRVGQELAMGRTLAEIQAGMTQVAEGVATTAAALALGRRHGVELPITDQLHAVLFEGRSAGEAIANLMRRDATDELAGLRGVPERR</sequence>